<keyword evidence="1" id="KW-0175">Coiled coil</keyword>
<dbReference type="EMBL" id="JAUEPU010000034">
    <property type="protein sequence ID" value="KAK0490168.1"/>
    <property type="molecule type" value="Genomic_DNA"/>
</dbReference>
<protein>
    <submittedName>
        <fullName evidence="2">Uncharacterized protein</fullName>
    </submittedName>
</protein>
<evidence type="ECO:0000313" key="3">
    <source>
        <dbReference type="Proteomes" id="UP001175228"/>
    </source>
</evidence>
<dbReference type="Proteomes" id="UP001175228">
    <property type="component" value="Unassembled WGS sequence"/>
</dbReference>
<feature type="coiled-coil region" evidence="1">
    <location>
        <begin position="57"/>
        <end position="115"/>
    </location>
</feature>
<comment type="caution">
    <text evidence="2">The sequence shown here is derived from an EMBL/GenBank/DDBJ whole genome shotgun (WGS) entry which is preliminary data.</text>
</comment>
<accession>A0AA39UJE4</accession>
<gene>
    <name evidence="2" type="ORF">EDD18DRAFT_1109718</name>
</gene>
<keyword evidence="3" id="KW-1185">Reference proteome</keyword>
<organism evidence="2 3">
    <name type="scientific">Armillaria luteobubalina</name>
    <dbReference type="NCBI Taxonomy" id="153913"/>
    <lineage>
        <taxon>Eukaryota</taxon>
        <taxon>Fungi</taxon>
        <taxon>Dikarya</taxon>
        <taxon>Basidiomycota</taxon>
        <taxon>Agaricomycotina</taxon>
        <taxon>Agaricomycetes</taxon>
        <taxon>Agaricomycetidae</taxon>
        <taxon>Agaricales</taxon>
        <taxon>Marasmiineae</taxon>
        <taxon>Physalacriaceae</taxon>
        <taxon>Armillaria</taxon>
    </lineage>
</organism>
<sequence length="200" mass="23110">MPDRLIKIVKCRWELNFQLLTFAFLKGLFVMSTREMVSDPCHSSTHAPPTETLYGNFRLLKQECKNLEKAQSKTQNTEESLTQLMHMHHHALAHLKNTEESINGLKDDLKDACNRDWYFWDFVNELHCRICNKDLDGAYRIPALPAEIPSMALAYGSGSKRMYEGPFYNHKVVNLLQMLGSEEEGLASYDWEVFFPCLSS</sequence>
<dbReference type="AlphaFoldDB" id="A0AA39UJE4"/>
<name>A0AA39UJE4_9AGAR</name>
<proteinExistence type="predicted"/>
<evidence type="ECO:0000256" key="1">
    <source>
        <dbReference type="SAM" id="Coils"/>
    </source>
</evidence>
<reference evidence="2" key="1">
    <citation type="submission" date="2023-06" db="EMBL/GenBank/DDBJ databases">
        <authorList>
            <consortium name="Lawrence Berkeley National Laboratory"/>
            <person name="Ahrendt S."/>
            <person name="Sahu N."/>
            <person name="Indic B."/>
            <person name="Wong-Bajracharya J."/>
            <person name="Merenyi Z."/>
            <person name="Ke H.-M."/>
            <person name="Monk M."/>
            <person name="Kocsube S."/>
            <person name="Drula E."/>
            <person name="Lipzen A."/>
            <person name="Balint B."/>
            <person name="Henrissat B."/>
            <person name="Andreopoulos B."/>
            <person name="Martin F.M."/>
            <person name="Harder C.B."/>
            <person name="Rigling D."/>
            <person name="Ford K.L."/>
            <person name="Foster G.D."/>
            <person name="Pangilinan J."/>
            <person name="Papanicolaou A."/>
            <person name="Barry K."/>
            <person name="LaButti K."/>
            <person name="Viragh M."/>
            <person name="Koriabine M."/>
            <person name="Yan M."/>
            <person name="Riley R."/>
            <person name="Champramary S."/>
            <person name="Plett K.L."/>
            <person name="Tsai I.J."/>
            <person name="Slot J."/>
            <person name="Sipos G."/>
            <person name="Plett J."/>
            <person name="Nagy L.G."/>
            <person name="Grigoriev I.V."/>
        </authorList>
    </citation>
    <scope>NUCLEOTIDE SEQUENCE</scope>
    <source>
        <strain evidence="2">HWK02</strain>
    </source>
</reference>
<evidence type="ECO:0000313" key="2">
    <source>
        <dbReference type="EMBL" id="KAK0490168.1"/>
    </source>
</evidence>